<evidence type="ECO:0000313" key="1">
    <source>
        <dbReference type="EMBL" id="ETM98318.1"/>
    </source>
</evidence>
<protein>
    <submittedName>
        <fullName evidence="1">Uncharacterized protein</fullName>
    </submittedName>
</protein>
<evidence type="ECO:0000313" key="2">
    <source>
        <dbReference type="Proteomes" id="UP000018817"/>
    </source>
</evidence>
<dbReference type="Proteomes" id="UP000018817">
    <property type="component" value="Unassembled WGS sequence"/>
</dbReference>
<gene>
    <name evidence="1" type="ORF">PPTG_24655</name>
</gene>
<organism evidence="1 2">
    <name type="scientific">Phytophthora nicotianae (strain INRA-310)</name>
    <name type="common">Phytophthora parasitica</name>
    <dbReference type="NCBI Taxonomy" id="761204"/>
    <lineage>
        <taxon>Eukaryota</taxon>
        <taxon>Sar</taxon>
        <taxon>Stramenopiles</taxon>
        <taxon>Oomycota</taxon>
        <taxon>Peronosporomycetes</taxon>
        <taxon>Peronosporales</taxon>
        <taxon>Peronosporaceae</taxon>
        <taxon>Phytophthora</taxon>
    </lineage>
</organism>
<reference evidence="2" key="1">
    <citation type="submission" date="2011-12" db="EMBL/GenBank/DDBJ databases">
        <authorList>
            <consortium name="The Broad Institute Genome Sequencing Platform"/>
            <person name="Russ C."/>
            <person name="Tyler B."/>
            <person name="Panabieres F."/>
            <person name="Shan W."/>
            <person name="Tripathy S."/>
            <person name="Grunwald N."/>
            <person name="Machado M."/>
            <person name="Young S.K."/>
            <person name="Zeng Q."/>
            <person name="Gargeya S."/>
            <person name="Fitzgerald M."/>
            <person name="Haas B."/>
            <person name="Abouelleil A."/>
            <person name="Alvarado L."/>
            <person name="Arachchi H.M."/>
            <person name="Berlin A."/>
            <person name="Chapman S.B."/>
            <person name="Gearin G."/>
            <person name="Goldberg J."/>
            <person name="Griggs A."/>
            <person name="Gujja S."/>
            <person name="Hansen M."/>
            <person name="Heiman D."/>
            <person name="Howarth C."/>
            <person name="Larimer J."/>
            <person name="Lui A."/>
            <person name="MacDonald P.J.P."/>
            <person name="McCowen C."/>
            <person name="Montmayeur A."/>
            <person name="Murphy C."/>
            <person name="Neiman D."/>
            <person name="Pearson M."/>
            <person name="Priest M."/>
            <person name="Roberts A."/>
            <person name="Saif S."/>
            <person name="Shea T."/>
            <person name="Sisk P."/>
            <person name="Stolte C."/>
            <person name="Sykes S."/>
            <person name="Wortman J."/>
            <person name="Nusbaum C."/>
            <person name="Birren B."/>
        </authorList>
    </citation>
    <scope>NUCLEOTIDE SEQUENCE [LARGE SCALE GENOMIC DNA]</scope>
    <source>
        <strain evidence="2">INRA-310</strain>
    </source>
</reference>
<dbReference type="GeneID" id="20193254"/>
<dbReference type="VEuPathDB" id="FungiDB:PPTG_24655"/>
<dbReference type="AlphaFoldDB" id="W2PDQ5"/>
<sequence length="81" mass="8892">MTTSSFFTAAPLLKRKGTKSLATTSGHLVAKANPKTYQSQQEKIVNGSASFWPELMKMQANIPSVDKPTLCRQFRGFLSGK</sequence>
<dbReference type="RefSeq" id="XP_008916384.1">
    <property type="nucleotide sequence ID" value="XM_008918136.1"/>
</dbReference>
<name>W2PDQ5_PHYN3</name>
<dbReference type="EMBL" id="KI669705">
    <property type="protein sequence ID" value="ETM98318.1"/>
    <property type="molecule type" value="Genomic_DNA"/>
</dbReference>
<accession>W2PDQ5</accession>
<proteinExistence type="predicted"/>
<reference evidence="1 2" key="2">
    <citation type="submission" date="2013-11" db="EMBL/GenBank/DDBJ databases">
        <title>The Genome Sequence of Phytophthora parasitica INRA-310.</title>
        <authorList>
            <consortium name="The Broad Institute Genomics Platform"/>
            <person name="Russ C."/>
            <person name="Tyler B."/>
            <person name="Panabieres F."/>
            <person name="Shan W."/>
            <person name="Tripathy S."/>
            <person name="Grunwald N."/>
            <person name="Machado M."/>
            <person name="Johnson C.S."/>
            <person name="Arredondo F."/>
            <person name="Hong C."/>
            <person name="Coffey M."/>
            <person name="Young S.K."/>
            <person name="Zeng Q."/>
            <person name="Gargeya S."/>
            <person name="Fitzgerald M."/>
            <person name="Abouelleil A."/>
            <person name="Alvarado L."/>
            <person name="Chapman S.B."/>
            <person name="Gainer-Dewar J."/>
            <person name="Goldberg J."/>
            <person name="Griggs A."/>
            <person name="Gujja S."/>
            <person name="Hansen M."/>
            <person name="Howarth C."/>
            <person name="Imamovic A."/>
            <person name="Ireland A."/>
            <person name="Larimer J."/>
            <person name="McCowan C."/>
            <person name="Murphy C."/>
            <person name="Pearson M."/>
            <person name="Poon T.W."/>
            <person name="Priest M."/>
            <person name="Roberts A."/>
            <person name="Saif S."/>
            <person name="Shea T."/>
            <person name="Sykes S."/>
            <person name="Wortman J."/>
            <person name="Nusbaum C."/>
            <person name="Birren B."/>
        </authorList>
    </citation>
    <scope>NUCLEOTIDE SEQUENCE [LARGE SCALE GENOMIC DNA]</scope>
    <source>
        <strain evidence="1 2">INRA-310</strain>
    </source>
</reference>